<dbReference type="GO" id="GO:0005524">
    <property type="term" value="F:ATP binding"/>
    <property type="evidence" value="ECO:0007669"/>
    <property type="project" value="UniProtKB-KW"/>
</dbReference>
<dbReference type="STRING" id="797210.Halxa_2370"/>
<dbReference type="Gene3D" id="1.20.1560.10">
    <property type="entry name" value="ABC transporter type 1, transmembrane domain"/>
    <property type="match status" value="1"/>
</dbReference>
<dbReference type="PROSITE" id="PS50929">
    <property type="entry name" value="ABC_TM1F"/>
    <property type="match status" value="1"/>
</dbReference>
<dbReference type="eggNOG" id="arCOG02841">
    <property type="taxonomic scope" value="Archaea"/>
</dbReference>
<dbReference type="GeneID" id="10797329"/>
<keyword evidence="5" id="KW-0547">Nucleotide-binding</keyword>
<evidence type="ECO:0000256" key="7">
    <source>
        <dbReference type="ARBA" id="ARBA00022989"/>
    </source>
</evidence>
<evidence type="ECO:0000259" key="10">
    <source>
        <dbReference type="PROSITE" id="PS50893"/>
    </source>
</evidence>
<dbReference type="EMBL" id="CP002839">
    <property type="protein sequence ID" value="AEH36992.1"/>
    <property type="molecule type" value="Genomic_DNA"/>
</dbReference>
<dbReference type="Pfam" id="PF00664">
    <property type="entry name" value="ABC_membrane"/>
    <property type="match status" value="1"/>
</dbReference>
<keyword evidence="4 9" id="KW-0812">Transmembrane</keyword>
<dbReference type="Gene3D" id="3.40.50.300">
    <property type="entry name" value="P-loop containing nucleotide triphosphate hydrolases"/>
    <property type="match status" value="1"/>
</dbReference>
<feature type="transmembrane region" description="Helical" evidence="9">
    <location>
        <begin position="87"/>
        <end position="109"/>
    </location>
</feature>
<dbReference type="PROSITE" id="PS50893">
    <property type="entry name" value="ABC_TRANSPORTER_2"/>
    <property type="match status" value="1"/>
</dbReference>
<feature type="transmembrane region" description="Helical" evidence="9">
    <location>
        <begin position="189"/>
        <end position="206"/>
    </location>
</feature>
<dbReference type="InterPro" id="IPR036640">
    <property type="entry name" value="ABC1_TM_sf"/>
</dbReference>
<dbReference type="PANTHER" id="PTHR43394">
    <property type="entry name" value="ATP-DEPENDENT PERMEASE MDL1, MITOCHONDRIAL"/>
    <property type="match status" value="1"/>
</dbReference>
<dbReference type="InterPro" id="IPR003593">
    <property type="entry name" value="AAA+_ATPase"/>
</dbReference>
<dbReference type="HOGENOM" id="CLU_000604_84_3_2"/>
<dbReference type="GO" id="GO:0015421">
    <property type="term" value="F:ABC-type oligopeptide transporter activity"/>
    <property type="evidence" value="ECO:0007669"/>
    <property type="project" value="TreeGrafter"/>
</dbReference>
<feature type="transmembrane region" description="Helical" evidence="9">
    <location>
        <begin position="162"/>
        <end position="183"/>
    </location>
</feature>
<feature type="domain" description="ABC transporter" evidence="10">
    <location>
        <begin position="360"/>
        <end position="594"/>
    </location>
</feature>
<evidence type="ECO:0000256" key="8">
    <source>
        <dbReference type="ARBA" id="ARBA00023136"/>
    </source>
</evidence>
<organism evidence="12 13">
    <name type="scientific">Halopiger xanaduensis (strain DSM 18323 / JCM 14033 / SH-6)</name>
    <dbReference type="NCBI Taxonomy" id="797210"/>
    <lineage>
        <taxon>Archaea</taxon>
        <taxon>Methanobacteriati</taxon>
        <taxon>Methanobacteriota</taxon>
        <taxon>Stenosarchaea group</taxon>
        <taxon>Halobacteria</taxon>
        <taxon>Halobacteriales</taxon>
        <taxon>Natrialbaceae</taxon>
        <taxon>Halopiger</taxon>
    </lineage>
</organism>
<feature type="domain" description="ABC transmembrane type-1" evidence="11">
    <location>
        <begin position="29"/>
        <end position="327"/>
    </location>
</feature>
<dbReference type="OrthoDB" id="121502at2157"/>
<dbReference type="Proteomes" id="UP000006794">
    <property type="component" value="Chromosome"/>
</dbReference>
<evidence type="ECO:0000256" key="4">
    <source>
        <dbReference type="ARBA" id="ARBA00022692"/>
    </source>
</evidence>
<keyword evidence="8 9" id="KW-0472">Membrane</keyword>
<dbReference type="EC" id="3.6.3.44" evidence="12"/>
<dbReference type="RefSeq" id="WP_013879884.1">
    <property type="nucleotide sequence ID" value="NC_015666.1"/>
</dbReference>
<dbReference type="GO" id="GO:0005886">
    <property type="term" value="C:plasma membrane"/>
    <property type="evidence" value="ECO:0007669"/>
    <property type="project" value="UniProtKB-SubCell"/>
</dbReference>
<dbReference type="FunFam" id="3.40.50.300:FF:000221">
    <property type="entry name" value="Multidrug ABC transporter ATP-binding protein"/>
    <property type="match status" value="1"/>
</dbReference>
<dbReference type="InterPro" id="IPR039421">
    <property type="entry name" value="Type_1_exporter"/>
</dbReference>
<keyword evidence="2" id="KW-0813">Transport</keyword>
<name>F8DAQ0_HALXS</name>
<dbReference type="Pfam" id="PF00005">
    <property type="entry name" value="ABC_tran"/>
    <property type="match status" value="1"/>
</dbReference>
<evidence type="ECO:0000256" key="6">
    <source>
        <dbReference type="ARBA" id="ARBA00022840"/>
    </source>
</evidence>
<evidence type="ECO:0000256" key="5">
    <source>
        <dbReference type="ARBA" id="ARBA00022741"/>
    </source>
</evidence>
<evidence type="ECO:0000256" key="2">
    <source>
        <dbReference type="ARBA" id="ARBA00022448"/>
    </source>
</evidence>
<evidence type="ECO:0000256" key="3">
    <source>
        <dbReference type="ARBA" id="ARBA00022475"/>
    </source>
</evidence>
<evidence type="ECO:0000259" key="11">
    <source>
        <dbReference type="PROSITE" id="PS50929"/>
    </source>
</evidence>
<gene>
    <name evidence="12" type="ordered locus">Halxa_2370</name>
</gene>
<protein>
    <submittedName>
        <fullName evidence="12">Xenobiotic-transporting ATPase</fullName>
        <ecNumber evidence="12">3.6.3.44</ecNumber>
    </submittedName>
</protein>
<feature type="transmembrane region" description="Helical" evidence="9">
    <location>
        <begin position="26"/>
        <end position="50"/>
    </location>
</feature>
<dbReference type="PROSITE" id="PS00211">
    <property type="entry name" value="ABC_TRANSPORTER_1"/>
    <property type="match status" value="1"/>
</dbReference>
<sequence>MTESAETITWREKFDALVQVARYRPAFTAGIIVLGALVAALEGVGLSFIYPILEVAQSNEPITEAGGLLGTFVDIYQFVGIPFSLEFLIIGIAGVMTIRFTASFVVAWLKAVLRQRYEEWIRTQAFNAALDANVQYFDEEGSDDILNAIITETRYSGDVIKYCVQALETLFLVGIYLAVMFYIAPEMTVLALLLLGVITYVLRNVIEPAYTVGTRVAEANERVQESVQAGTQGIRDVKLFGLSEEMFTAFRDSIRQYTDSSINLKRNEAAIQNFYDLAAALTLFALIYVGFIYSGLSLGALGIFLLAMFRLAPLVSRLNSQVYNVEGNLSHLVRTQEFVDDLAARSETDGSRSVAVVNHIAVDNVLFSYNGDELVLDSLSFEVDRGEFVAFVGQSGAGKSTIVSLLARLYEPDDGEIRADGIPIEEYDLEEWRERIAVVRQQPFIFDDTLENNVTIGNRDATRADVERVCEIAKVDEFVDDLPNGYDSQLGDDGVRLSGGQRQRVALARALLKDADFLVLDEATSDLDSSLEREVQASIESMERDYGIIAIAHRLSTVKNADRIYTVDNGEIIEAGTHGELLEGDGAYADLYAIQSSQA</sequence>
<keyword evidence="3" id="KW-1003">Cell membrane</keyword>
<reference evidence="12 13" key="1">
    <citation type="journal article" date="2012" name="Stand. Genomic Sci.">
        <title>Complete genome sequence of Halopiger xanaduensis type strain (SH-6(T)).</title>
        <authorList>
            <person name="Anderson I."/>
            <person name="Tindall B.J."/>
            <person name="Rohde M."/>
            <person name="Lucas S."/>
            <person name="Han J."/>
            <person name="Lapidus A."/>
            <person name="Cheng J.F."/>
            <person name="Goodwin L."/>
            <person name="Pitluck S."/>
            <person name="Peters L."/>
            <person name="Pati A."/>
            <person name="Mikhailova N."/>
            <person name="Pagani I."/>
            <person name="Teshima H."/>
            <person name="Han C."/>
            <person name="Tapia R."/>
            <person name="Land M."/>
            <person name="Woyke T."/>
            <person name="Klenk H.P."/>
            <person name="Kyrpides N."/>
            <person name="Ivanova N."/>
        </authorList>
    </citation>
    <scope>NUCLEOTIDE SEQUENCE [LARGE SCALE GENOMIC DNA]</scope>
    <source>
        <strain evidence="13">DSM 18323 / JCM 14033 / SH-6</strain>
    </source>
</reference>
<comment type="subcellular location">
    <subcellularLocation>
        <location evidence="1">Cell membrane</location>
        <topology evidence="1">Multi-pass membrane protein</topology>
    </subcellularLocation>
</comment>
<accession>F8DAQ0</accession>
<dbReference type="SUPFAM" id="SSF52540">
    <property type="entry name" value="P-loop containing nucleoside triphosphate hydrolases"/>
    <property type="match status" value="1"/>
</dbReference>
<dbReference type="InterPro" id="IPR011527">
    <property type="entry name" value="ABC1_TM_dom"/>
</dbReference>
<dbReference type="InterPro" id="IPR027417">
    <property type="entry name" value="P-loop_NTPase"/>
</dbReference>
<dbReference type="KEGG" id="hxa:Halxa_2370"/>
<keyword evidence="6" id="KW-0067">ATP-binding</keyword>
<keyword evidence="12" id="KW-0378">Hydrolase</keyword>
<evidence type="ECO:0000256" key="9">
    <source>
        <dbReference type="SAM" id="Phobius"/>
    </source>
</evidence>
<evidence type="ECO:0000313" key="12">
    <source>
        <dbReference type="EMBL" id="AEH36992.1"/>
    </source>
</evidence>
<dbReference type="SMART" id="SM00382">
    <property type="entry name" value="AAA"/>
    <property type="match status" value="1"/>
</dbReference>
<evidence type="ECO:0000313" key="13">
    <source>
        <dbReference type="Proteomes" id="UP000006794"/>
    </source>
</evidence>
<dbReference type="InterPro" id="IPR003439">
    <property type="entry name" value="ABC_transporter-like_ATP-bd"/>
</dbReference>
<dbReference type="SUPFAM" id="SSF90123">
    <property type="entry name" value="ABC transporter transmembrane region"/>
    <property type="match status" value="1"/>
</dbReference>
<keyword evidence="7 9" id="KW-1133">Transmembrane helix</keyword>
<keyword evidence="13" id="KW-1185">Reference proteome</keyword>
<dbReference type="AlphaFoldDB" id="F8DAQ0"/>
<dbReference type="PANTHER" id="PTHR43394:SF1">
    <property type="entry name" value="ATP-BINDING CASSETTE SUB-FAMILY B MEMBER 10, MITOCHONDRIAL"/>
    <property type="match status" value="1"/>
</dbReference>
<proteinExistence type="predicted"/>
<dbReference type="InterPro" id="IPR017871">
    <property type="entry name" value="ABC_transporter-like_CS"/>
</dbReference>
<dbReference type="GO" id="GO:0016887">
    <property type="term" value="F:ATP hydrolysis activity"/>
    <property type="evidence" value="ECO:0007669"/>
    <property type="project" value="InterPro"/>
</dbReference>
<evidence type="ECO:0000256" key="1">
    <source>
        <dbReference type="ARBA" id="ARBA00004651"/>
    </source>
</evidence>